<evidence type="ECO:0000256" key="1">
    <source>
        <dbReference type="SAM" id="Phobius"/>
    </source>
</evidence>
<keyword evidence="1" id="KW-0812">Transmembrane</keyword>
<keyword evidence="3" id="KW-1185">Reference proteome</keyword>
<reference evidence="2 3" key="2">
    <citation type="journal article" date="2017" name="Nature">
        <title>The Apostasia genome and the evolution of orchids.</title>
        <authorList>
            <person name="Zhang G.Q."/>
            <person name="Liu K.W."/>
            <person name="Li Z."/>
            <person name="Lohaus R."/>
            <person name="Hsiao Y.Y."/>
            <person name="Niu S.C."/>
            <person name="Wang J.Y."/>
            <person name="Lin Y.C."/>
            <person name="Xu Q."/>
            <person name="Chen L.J."/>
            <person name="Yoshida K."/>
            <person name="Fujiwara S."/>
            <person name="Wang Z.W."/>
            <person name="Zhang Y.Q."/>
            <person name="Mitsuda N."/>
            <person name="Wang M."/>
            <person name="Liu G.H."/>
            <person name="Pecoraro L."/>
            <person name="Huang H.X."/>
            <person name="Xiao X.J."/>
            <person name="Lin M."/>
            <person name="Wu X.Y."/>
            <person name="Wu W.L."/>
            <person name="Chen Y.Y."/>
            <person name="Chang S.B."/>
            <person name="Sakamoto S."/>
            <person name="Ohme-Takagi M."/>
            <person name="Yagi M."/>
            <person name="Zeng S.J."/>
            <person name="Shen C.Y."/>
            <person name="Yeh C.M."/>
            <person name="Luo Y.B."/>
            <person name="Tsai W.C."/>
            <person name="Van de Peer Y."/>
            <person name="Liu Z.J."/>
        </authorList>
    </citation>
    <scope>NUCLEOTIDE SEQUENCE [LARGE SCALE GENOMIC DNA]</scope>
    <source>
        <tissue evidence="2">The whole plant</tissue>
    </source>
</reference>
<evidence type="ECO:0000313" key="2">
    <source>
        <dbReference type="EMBL" id="PKU70106.1"/>
    </source>
</evidence>
<proteinExistence type="predicted"/>
<sequence length="98" mass="10608">MAAQLAMVLPGMASPFSSYLGALSEKPFLVGWPLCSFLPAAAGPSFLLKRGPNYRSKKRRKKLILDHRLSFAGPSLEALTFAGPPSDIVAPPDYHLRP</sequence>
<protein>
    <submittedName>
        <fullName evidence="2">Uncharacterized protein</fullName>
    </submittedName>
</protein>
<name>A0A2I0W369_9ASPA</name>
<reference evidence="2 3" key="1">
    <citation type="journal article" date="2016" name="Sci. Rep.">
        <title>The Dendrobium catenatum Lindl. genome sequence provides insights into polysaccharide synthase, floral development and adaptive evolution.</title>
        <authorList>
            <person name="Zhang G.Q."/>
            <person name="Xu Q."/>
            <person name="Bian C."/>
            <person name="Tsai W.C."/>
            <person name="Yeh C.M."/>
            <person name="Liu K.W."/>
            <person name="Yoshida K."/>
            <person name="Zhang L.S."/>
            <person name="Chang S.B."/>
            <person name="Chen F."/>
            <person name="Shi Y."/>
            <person name="Su Y.Y."/>
            <person name="Zhang Y.Q."/>
            <person name="Chen L.J."/>
            <person name="Yin Y."/>
            <person name="Lin M."/>
            <person name="Huang H."/>
            <person name="Deng H."/>
            <person name="Wang Z.W."/>
            <person name="Zhu S.L."/>
            <person name="Zhao X."/>
            <person name="Deng C."/>
            <person name="Niu S.C."/>
            <person name="Huang J."/>
            <person name="Wang M."/>
            <person name="Liu G.H."/>
            <person name="Yang H.J."/>
            <person name="Xiao X.J."/>
            <person name="Hsiao Y.Y."/>
            <person name="Wu W.L."/>
            <person name="Chen Y.Y."/>
            <person name="Mitsuda N."/>
            <person name="Ohme-Takagi M."/>
            <person name="Luo Y.B."/>
            <person name="Van de Peer Y."/>
            <person name="Liu Z.J."/>
        </authorList>
    </citation>
    <scope>NUCLEOTIDE SEQUENCE [LARGE SCALE GENOMIC DNA]</scope>
    <source>
        <tissue evidence="2">The whole plant</tissue>
    </source>
</reference>
<accession>A0A2I0W369</accession>
<keyword evidence="1" id="KW-0472">Membrane</keyword>
<feature type="transmembrane region" description="Helical" evidence="1">
    <location>
        <begin position="29"/>
        <end position="48"/>
    </location>
</feature>
<gene>
    <name evidence="2" type="ORF">MA16_Dca016390</name>
</gene>
<evidence type="ECO:0000313" key="3">
    <source>
        <dbReference type="Proteomes" id="UP000233837"/>
    </source>
</evidence>
<keyword evidence="1" id="KW-1133">Transmembrane helix</keyword>
<dbReference type="Proteomes" id="UP000233837">
    <property type="component" value="Unassembled WGS sequence"/>
</dbReference>
<dbReference type="AlphaFoldDB" id="A0A2I0W369"/>
<dbReference type="EMBL" id="KZ502953">
    <property type="protein sequence ID" value="PKU70106.1"/>
    <property type="molecule type" value="Genomic_DNA"/>
</dbReference>
<organism evidence="2 3">
    <name type="scientific">Dendrobium catenatum</name>
    <dbReference type="NCBI Taxonomy" id="906689"/>
    <lineage>
        <taxon>Eukaryota</taxon>
        <taxon>Viridiplantae</taxon>
        <taxon>Streptophyta</taxon>
        <taxon>Embryophyta</taxon>
        <taxon>Tracheophyta</taxon>
        <taxon>Spermatophyta</taxon>
        <taxon>Magnoliopsida</taxon>
        <taxon>Liliopsida</taxon>
        <taxon>Asparagales</taxon>
        <taxon>Orchidaceae</taxon>
        <taxon>Epidendroideae</taxon>
        <taxon>Malaxideae</taxon>
        <taxon>Dendrobiinae</taxon>
        <taxon>Dendrobium</taxon>
    </lineage>
</organism>